<evidence type="ECO:0000313" key="1">
    <source>
        <dbReference type="EMBL" id="KAF2884229.1"/>
    </source>
</evidence>
<dbReference type="AlphaFoldDB" id="A0A8K0CBI1"/>
<keyword evidence="2" id="KW-1185">Reference proteome</keyword>
<dbReference type="EMBL" id="VTPC01090212">
    <property type="protein sequence ID" value="KAF2884229.1"/>
    <property type="molecule type" value="Genomic_DNA"/>
</dbReference>
<protein>
    <submittedName>
        <fullName evidence="1">Uncharacterized protein</fullName>
    </submittedName>
</protein>
<gene>
    <name evidence="1" type="ORF">ILUMI_21945</name>
</gene>
<name>A0A8K0CBI1_IGNLU</name>
<comment type="caution">
    <text evidence="1">The sequence shown here is derived from an EMBL/GenBank/DDBJ whole genome shotgun (WGS) entry which is preliminary data.</text>
</comment>
<organism evidence="1 2">
    <name type="scientific">Ignelater luminosus</name>
    <name type="common">Cucubano</name>
    <name type="synonym">Pyrophorus luminosus</name>
    <dbReference type="NCBI Taxonomy" id="2038154"/>
    <lineage>
        <taxon>Eukaryota</taxon>
        <taxon>Metazoa</taxon>
        <taxon>Ecdysozoa</taxon>
        <taxon>Arthropoda</taxon>
        <taxon>Hexapoda</taxon>
        <taxon>Insecta</taxon>
        <taxon>Pterygota</taxon>
        <taxon>Neoptera</taxon>
        <taxon>Endopterygota</taxon>
        <taxon>Coleoptera</taxon>
        <taxon>Polyphaga</taxon>
        <taxon>Elateriformia</taxon>
        <taxon>Elateroidea</taxon>
        <taxon>Elateridae</taxon>
        <taxon>Agrypninae</taxon>
        <taxon>Pyrophorini</taxon>
        <taxon>Ignelater</taxon>
    </lineage>
</organism>
<dbReference type="Proteomes" id="UP000801492">
    <property type="component" value="Unassembled WGS sequence"/>
</dbReference>
<accession>A0A8K0CBI1</accession>
<reference evidence="1" key="1">
    <citation type="submission" date="2019-08" db="EMBL/GenBank/DDBJ databases">
        <title>The genome of the North American firefly Photinus pyralis.</title>
        <authorList>
            <consortium name="Photinus pyralis genome working group"/>
            <person name="Fallon T.R."/>
            <person name="Sander Lower S.E."/>
            <person name="Weng J.-K."/>
        </authorList>
    </citation>
    <scope>NUCLEOTIDE SEQUENCE</scope>
    <source>
        <strain evidence="1">TRF0915ILg1</strain>
        <tissue evidence="1">Whole body</tissue>
    </source>
</reference>
<evidence type="ECO:0000313" key="2">
    <source>
        <dbReference type="Proteomes" id="UP000801492"/>
    </source>
</evidence>
<sequence length="113" mass="13116">MIRSHCVIKTQEKYWALYSKVGEIRKLDTEWILINIKGKGKVANSVLVKTGSLYRTNDPTKRFETQLKPRKRLEQVTLTELPLGRRIKKKLDSLKKLLISLPGENWNIDPELG</sequence>
<dbReference type="OrthoDB" id="6779103at2759"/>
<proteinExistence type="predicted"/>